<dbReference type="GO" id="GO:0003677">
    <property type="term" value="F:DNA binding"/>
    <property type="evidence" value="ECO:0007669"/>
    <property type="project" value="InterPro"/>
</dbReference>
<feature type="binding site" evidence="7">
    <location>
        <position position="111"/>
    </location>
    <ligand>
        <name>Zn(2+)</name>
        <dbReference type="ChEBI" id="CHEBI:29105"/>
        <label>1</label>
    </ligand>
</feature>
<evidence type="ECO:0000256" key="3">
    <source>
        <dbReference type="ARBA" id="ARBA00022763"/>
    </source>
</evidence>
<evidence type="ECO:0000256" key="7">
    <source>
        <dbReference type="HAMAP-Rule" id="MF_00152"/>
    </source>
</evidence>
<feature type="binding site" evidence="7">
    <location>
        <position position="260"/>
    </location>
    <ligand>
        <name>Zn(2+)</name>
        <dbReference type="ChEBI" id="CHEBI:29105"/>
        <label>2</label>
    </ligand>
</feature>
<keyword evidence="3 7" id="KW-0227">DNA damage</keyword>
<dbReference type="AlphaFoldDB" id="A0A7X2NQ29"/>
<comment type="similarity">
    <text evidence="1 7">Belongs to the AP endonuclease 2 family.</text>
</comment>
<feature type="binding site" evidence="7">
    <location>
        <position position="215"/>
    </location>
    <ligand>
        <name>Zn(2+)</name>
        <dbReference type="ChEBI" id="CHEBI:29105"/>
        <label>2</label>
    </ligand>
</feature>
<evidence type="ECO:0000313" key="10">
    <source>
        <dbReference type="Proteomes" id="UP000461880"/>
    </source>
</evidence>
<dbReference type="PROSITE" id="PS00731">
    <property type="entry name" value="AP_NUCLEASE_F2_3"/>
    <property type="match status" value="1"/>
</dbReference>
<dbReference type="PROSITE" id="PS00729">
    <property type="entry name" value="AP_NUCLEASE_F2_1"/>
    <property type="match status" value="1"/>
</dbReference>
<dbReference type="SMART" id="SM00518">
    <property type="entry name" value="AP2Ec"/>
    <property type="match status" value="1"/>
</dbReference>
<dbReference type="GO" id="GO:0008081">
    <property type="term" value="F:phosphoric diester hydrolase activity"/>
    <property type="evidence" value="ECO:0007669"/>
    <property type="project" value="TreeGrafter"/>
</dbReference>
<accession>A0A7X2NQ29</accession>
<feature type="binding site" evidence="7">
    <location>
        <position position="70"/>
    </location>
    <ligand>
        <name>Zn(2+)</name>
        <dbReference type="ChEBI" id="CHEBI:29105"/>
        <label>1</label>
    </ligand>
</feature>
<sequence length="298" mass="32811">MILGCHVKMTAPDFLEGSVKEALGYGANALMLYTGAPQNTVRREISTMHVKEAQALMAENHLPMDRMIIHAPYIINPANSVKPEVMDLARTFLIQEVKRTAEIGASYLVLHPGSYTTTDPETGISTVISQLNEIDSELTDGVTICLETMAGKGSEIGSSFEQLAEILSGLSHPERYGICLDTCHISDAGYDLTDFDAILDSFDHILGLSRLHVIHLNDSKNPRGAHKDRHANLGQGMIGFDLLHSVAENPRTASIAKILETPYINSRPPYAIEIDMLRKGVYEPERLEALNQKETETK</sequence>
<dbReference type="PROSITE" id="PS00730">
    <property type="entry name" value="AP_NUCLEASE_F2_2"/>
    <property type="match status" value="1"/>
</dbReference>
<comment type="catalytic activity">
    <reaction evidence="7">
        <text>Endonucleolytic cleavage to 5'-phosphooligonucleotide end-products.</text>
        <dbReference type="EC" id="3.1.21.2"/>
    </reaction>
</comment>
<keyword evidence="4 7" id="KW-0378">Hydrolase</keyword>
<dbReference type="NCBIfam" id="TIGR00587">
    <property type="entry name" value="nfo"/>
    <property type="match status" value="1"/>
</dbReference>
<feature type="binding site" evidence="7">
    <location>
        <position position="228"/>
    </location>
    <ligand>
        <name>Zn(2+)</name>
        <dbReference type="ChEBI" id="CHEBI:29105"/>
        <label>3</label>
    </ligand>
</feature>
<keyword evidence="7" id="KW-0540">Nuclease</keyword>
<gene>
    <name evidence="7" type="primary">nfo</name>
    <name evidence="9" type="ORF">FYJ51_00615</name>
</gene>
<comment type="function">
    <text evidence="7">Endonuclease IV plays a role in DNA repair. It cleaves phosphodiester bonds at apurinic or apyrimidinic (AP) sites, generating a 3'-hydroxyl group and a 5'-terminal sugar phosphate.</text>
</comment>
<dbReference type="GO" id="GO:0006284">
    <property type="term" value="P:base-excision repair"/>
    <property type="evidence" value="ECO:0007669"/>
    <property type="project" value="TreeGrafter"/>
</dbReference>
<dbReference type="FunFam" id="3.20.20.150:FF:000001">
    <property type="entry name" value="Probable endonuclease 4"/>
    <property type="match status" value="1"/>
</dbReference>
<comment type="caution">
    <text evidence="9">The sequence shown here is derived from an EMBL/GenBank/DDBJ whole genome shotgun (WGS) entry which is preliminary data.</text>
</comment>
<dbReference type="GO" id="GO:0008270">
    <property type="term" value="F:zinc ion binding"/>
    <property type="evidence" value="ECO:0007669"/>
    <property type="project" value="UniProtKB-UniRule"/>
</dbReference>
<dbReference type="InterPro" id="IPR013022">
    <property type="entry name" value="Xyl_isomerase-like_TIM-brl"/>
</dbReference>
<feature type="binding site" evidence="7">
    <location>
        <position position="230"/>
    </location>
    <ligand>
        <name>Zn(2+)</name>
        <dbReference type="ChEBI" id="CHEBI:29105"/>
        <label>3</label>
    </ligand>
</feature>
<evidence type="ECO:0000259" key="8">
    <source>
        <dbReference type="Pfam" id="PF01261"/>
    </source>
</evidence>
<feature type="domain" description="Xylose isomerase-like TIM barrel" evidence="8">
    <location>
        <begin position="20"/>
        <end position="279"/>
    </location>
</feature>
<reference evidence="9 10" key="1">
    <citation type="submission" date="2019-08" db="EMBL/GenBank/DDBJ databases">
        <title>In-depth cultivation of the pig gut microbiome towards novel bacterial diversity and tailored functional studies.</title>
        <authorList>
            <person name="Wylensek D."/>
            <person name="Hitch T.C.A."/>
            <person name="Clavel T."/>
        </authorList>
    </citation>
    <scope>NUCLEOTIDE SEQUENCE [LARGE SCALE GENOMIC DNA]</scope>
    <source>
        <strain evidence="9 10">Oil+RF-744-GAM-WT-6</strain>
    </source>
</reference>
<dbReference type="InterPro" id="IPR036237">
    <property type="entry name" value="Xyl_isomerase-like_sf"/>
</dbReference>
<evidence type="ECO:0000256" key="5">
    <source>
        <dbReference type="ARBA" id="ARBA00022833"/>
    </source>
</evidence>
<dbReference type="SUPFAM" id="SSF51658">
    <property type="entry name" value="Xylose isomerase-like"/>
    <property type="match status" value="1"/>
</dbReference>
<dbReference type="EC" id="3.1.21.2" evidence="7"/>
<dbReference type="InterPro" id="IPR018246">
    <property type="entry name" value="AP_endonuc_F2_Zn_BS"/>
</dbReference>
<evidence type="ECO:0000256" key="2">
    <source>
        <dbReference type="ARBA" id="ARBA00022723"/>
    </source>
</evidence>
<dbReference type="Pfam" id="PF01261">
    <property type="entry name" value="AP_endonuc_2"/>
    <property type="match status" value="1"/>
</dbReference>
<dbReference type="Gene3D" id="3.20.20.150">
    <property type="entry name" value="Divalent-metal-dependent TIM barrel enzymes"/>
    <property type="match status" value="1"/>
</dbReference>
<keyword evidence="2 7" id="KW-0479">Metal-binding</keyword>
<dbReference type="PROSITE" id="PS51432">
    <property type="entry name" value="AP_NUCLEASE_F2_4"/>
    <property type="match status" value="1"/>
</dbReference>
<dbReference type="CDD" id="cd00019">
    <property type="entry name" value="AP2Ec"/>
    <property type="match status" value="1"/>
</dbReference>
<dbReference type="PANTHER" id="PTHR21445">
    <property type="entry name" value="ENDONUCLEASE IV ENDODEOXYRIBONUCLEASE IV"/>
    <property type="match status" value="1"/>
</dbReference>
<evidence type="ECO:0000256" key="1">
    <source>
        <dbReference type="ARBA" id="ARBA00005340"/>
    </source>
</evidence>
<dbReference type="InterPro" id="IPR001719">
    <property type="entry name" value="AP_endonuc_2"/>
</dbReference>
<dbReference type="GO" id="GO:0003906">
    <property type="term" value="F:DNA-(apurinic or apyrimidinic site) endonuclease activity"/>
    <property type="evidence" value="ECO:0007669"/>
    <property type="project" value="TreeGrafter"/>
</dbReference>
<keyword evidence="5 7" id="KW-0862">Zinc</keyword>
<comment type="cofactor">
    <cofactor evidence="7">
        <name>Zn(2+)</name>
        <dbReference type="ChEBI" id="CHEBI:29105"/>
    </cofactor>
    <text evidence="7">Binds 3 Zn(2+) ions.</text>
</comment>
<dbReference type="PANTHER" id="PTHR21445:SF0">
    <property type="entry name" value="APURINIC-APYRIMIDINIC ENDONUCLEASE"/>
    <property type="match status" value="1"/>
</dbReference>
<proteinExistence type="inferred from homology"/>
<feature type="binding site" evidence="7">
    <location>
        <position position="147"/>
    </location>
    <ligand>
        <name>Zn(2+)</name>
        <dbReference type="ChEBI" id="CHEBI:29105"/>
        <label>2</label>
    </ligand>
</feature>
<dbReference type="EMBL" id="VUMN01000001">
    <property type="protein sequence ID" value="MSS57414.1"/>
    <property type="molecule type" value="Genomic_DNA"/>
</dbReference>
<dbReference type="Proteomes" id="UP000461880">
    <property type="component" value="Unassembled WGS sequence"/>
</dbReference>
<protein>
    <recommendedName>
        <fullName evidence="7">Probable endonuclease 4</fullName>
        <ecNumber evidence="7">3.1.21.2</ecNumber>
    </recommendedName>
    <alternativeName>
        <fullName evidence="7">Endodeoxyribonuclease IV</fullName>
    </alternativeName>
    <alternativeName>
        <fullName evidence="7">Endonuclease IV</fullName>
    </alternativeName>
</protein>
<feature type="binding site" evidence="7">
    <location>
        <position position="184"/>
    </location>
    <ligand>
        <name>Zn(2+)</name>
        <dbReference type="ChEBI" id="CHEBI:29105"/>
        <label>3</label>
    </ligand>
</feature>
<name>A0A7X2NQ29_9FIRM</name>
<dbReference type="NCBIfam" id="NF002196">
    <property type="entry name" value="PRK01060.1-1"/>
    <property type="match status" value="1"/>
</dbReference>
<feature type="binding site" evidence="7">
    <location>
        <position position="181"/>
    </location>
    <ligand>
        <name>Zn(2+)</name>
        <dbReference type="ChEBI" id="CHEBI:29105"/>
        <label>2</label>
    </ligand>
</feature>
<keyword evidence="7" id="KW-0255">Endonuclease</keyword>
<organism evidence="9 10">
    <name type="scientific">Stecheria intestinalis</name>
    <dbReference type="NCBI Taxonomy" id="2606630"/>
    <lineage>
        <taxon>Bacteria</taxon>
        <taxon>Bacillati</taxon>
        <taxon>Bacillota</taxon>
        <taxon>Erysipelotrichia</taxon>
        <taxon>Erysipelotrichales</taxon>
        <taxon>Erysipelotrichaceae</taxon>
        <taxon>Stecheria</taxon>
    </lineage>
</organism>
<dbReference type="GO" id="GO:0008833">
    <property type="term" value="F:deoxyribonuclease IV (phage-T4-induced) activity"/>
    <property type="evidence" value="ECO:0007669"/>
    <property type="project" value="UniProtKB-UniRule"/>
</dbReference>
<evidence type="ECO:0000256" key="4">
    <source>
        <dbReference type="ARBA" id="ARBA00022801"/>
    </source>
</evidence>
<evidence type="ECO:0000256" key="6">
    <source>
        <dbReference type="ARBA" id="ARBA00023204"/>
    </source>
</evidence>
<keyword evidence="10" id="KW-1185">Reference proteome</keyword>
<keyword evidence="6 7" id="KW-0234">DNA repair</keyword>
<evidence type="ECO:0000313" key="9">
    <source>
        <dbReference type="EMBL" id="MSS57414.1"/>
    </source>
</evidence>
<dbReference type="HAMAP" id="MF_00152">
    <property type="entry name" value="Nfo"/>
    <property type="match status" value="1"/>
</dbReference>
<feature type="binding site" evidence="7">
    <location>
        <position position="147"/>
    </location>
    <ligand>
        <name>Zn(2+)</name>
        <dbReference type="ChEBI" id="CHEBI:29105"/>
        <label>1</label>
    </ligand>
</feature>